<dbReference type="PROSITE" id="PS51257">
    <property type="entry name" value="PROKAR_LIPOPROTEIN"/>
    <property type="match status" value="1"/>
</dbReference>
<comment type="similarity">
    <text evidence="1 3">Belongs to the asparaginase 1 family.</text>
</comment>
<sequence>MKKILLSMLFSGILACIITPASAAVDLVKPNVTILATGGTIAGNSASTTDTTDYKAGSLGIDVLMTAVPEINNVAVVKGEQISNTISGNISSSILLKLSKRVNTLLGEGGQQGVVITHGTDTIEETAFFLDLTVKSVKPTVLVGAMRPASAISADGPMNLLEAVTLAADKNAEKRGVMVVLNDRIGSAFYTNKTNSTVLDTFRAYEPGYLGVFVSGKPKFYYTPAQPVDRSYFDISKLDSLPPVEILYSYQDQKPDMLDAVIKSGAKGIIIAGSGNGNVSTRMEAAIKALSEKGIPVVMATRTGSGYVSSKSFAIGAGFLSPQKSRILLQLALASGADLKQIAAYFDSQR</sequence>
<dbReference type="SUPFAM" id="SSF53774">
    <property type="entry name" value="Glutaminase/Asparaginase"/>
    <property type="match status" value="1"/>
</dbReference>
<keyword evidence="2" id="KW-0378">Hydrolase</keyword>
<dbReference type="CDD" id="cd08964">
    <property type="entry name" value="L-asparaginase_II"/>
    <property type="match status" value="1"/>
</dbReference>
<dbReference type="PROSITE" id="PS00917">
    <property type="entry name" value="ASN_GLN_ASE_2"/>
    <property type="match status" value="1"/>
</dbReference>
<dbReference type="PANTHER" id="PTHR11707:SF28">
    <property type="entry name" value="60 KDA LYSOPHOSPHOLIPASE"/>
    <property type="match status" value="1"/>
</dbReference>
<dbReference type="PROSITE" id="PS51732">
    <property type="entry name" value="ASN_GLN_ASE_3"/>
    <property type="match status" value="1"/>
</dbReference>
<dbReference type="SMART" id="SM00870">
    <property type="entry name" value="Asparaginase"/>
    <property type="match status" value="1"/>
</dbReference>
<dbReference type="InterPro" id="IPR036152">
    <property type="entry name" value="Asp/glu_Ase-like_sf"/>
</dbReference>
<evidence type="ECO:0000256" key="2">
    <source>
        <dbReference type="ARBA" id="ARBA00022801"/>
    </source>
</evidence>
<dbReference type="FunFam" id="3.40.50.1170:FF:000001">
    <property type="entry name" value="L-asparaginase 2"/>
    <property type="match status" value="1"/>
</dbReference>
<proteinExistence type="inferred from homology"/>
<dbReference type="Gene3D" id="3.40.50.40">
    <property type="match status" value="1"/>
</dbReference>
<dbReference type="PANTHER" id="PTHR11707">
    <property type="entry name" value="L-ASPARAGINASE"/>
    <property type="match status" value="1"/>
</dbReference>
<comment type="caution">
    <text evidence="4">The sequence shown here is derived from an EMBL/GenBank/DDBJ whole genome shotgun (WGS) entry which is preliminary data.</text>
</comment>
<gene>
    <name evidence="4" type="ORF">DM051_01480</name>
</gene>
<protein>
    <submittedName>
        <fullName evidence="4">Asparaginase</fullName>
    </submittedName>
</protein>
<dbReference type="GO" id="GO:0006528">
    <property type="term" value="P:asparagine metabolic process"/>
    <property type="evidence" value="ECO:0007669"/>
    <property type="project" value="InterPro"/>
</dbReference>
<organism evidence="4">
    <name type="scientific">Salmonella enterica I</name>
    <dbReference type="NCBI Taxonomy" id="59201"/>
    <lineage>
        <taxon>Bacteria</taxon>
        <taxon>Pseudomonadati</taxon>
        <taxon>Pseudomonadota</taxon>
        <taxon>Gammaproteobacteria</taxon>
        <taxon>Enterobacterales</taxon>
        <taxon>Enterobacteriaceae</taxon>
        <taxon>Salmonella</taxon>
    </lineage>
</organism>
<evidence type="ECO:0000313" key="4">
    <source>
        <dbReference type="EMBL" id="EAA1976011.1"/>
    </source>
</evidence>
<evidence type="ECO:0000256" key="1">
    <source>
        <dbReference type="ARBA" id="ARBA00010518"/>
    </source>
</evidence>
<dbReference type="Pfam" id="PF00710">
    <property type="entry name" value="Asparaginase"/>
    <property type="match status" value="1"/>
</dbReference>
<accession>A0A3Z6QJT7</accession>
<dbReference type="InterPro" id="IPR006034">
    <property type="entry name" value="Asparaginase/glutaminase-like"/>
</dbReference>
<dbReference type="PROSITE" id="PS00144">
    <property type="entry name" value="ASN_GLN_ASE_1"/>
    <property type="match status" value="1"/>
</dbReference>
<dbReference type="InterPro" id="IPR027475">
    <property type="entry name" value="Asparaginase/glutaminase_AS2"/>
</dbReference>
<dbReference type="Pfam" id="PF17763">
    <property type="entry name" value="Asparaginase_C"/>
    <property type="match status" value="1"/>
</dbReference>
<dbReference type="InterPro" id="IPR027473">
    <property type="entry name" value="L-asparaginase_C"/>
</dbReference>
<dbReference type="GO" id="GO:0004067">
    <property type="term" value="F:asparaginase activity"/>
    <property type="evidence" value="ECO:0007669"/>
    <property type="project" value="UniProtKB-UniRule"/>
</dbReference>
<name>A0A3T7RTA7_SALET</name>
<dbReference type="NCBIfam" id="TIGR00520">
    <property type="entry name" value="asnASE_II"/>
    <property type="match status" value="1"/>
</dbReference>
<dbReference type="InterPro" id="IPR004550">
    <property type="entry name" value="AsnASE_II"/>
</dbReference>
<dbReference type="InterPro" id="IPR037152">
    <property type="entry name" value="L-asparaginase_N_sf"/>
</dbReference>
<dbReference type="AlphaFoldDB" id="A0A3T7RTA7"/>
<reference evidence="4" key="1">
    <citation type="submission" date="2018-06" db="EMBL/GenBank/DDBJ databases">
        <authorList>
            <person name="Ashton P.M."/>
            <person name="Dallman T."/>
            <person name="Nair S."/>
            <person name="De Pinna E."/>
            <person name="Peters T."/>
            <person name="Grant K."/>
        </authorList>
    </citation>
    <scope>NUCLEOTIDE SEQUENCE [LARGE SCALE GENOMIC DNA]</scope>
    <source>
        <strain evidence="4">310211</strain>
    </source>
</reference>
<dbReference type="EMBL" id="AAAATI010000002">
    <property type="protein sequence ID" value="EAA1976011.1"/>
    <property type="molecule type" value="Genomic_DNA"/>
</dbReference>
<evidence type="ECO:0000256" key="3">
    <source>
        <dbReference type="RuleBase" id="RU004456"/>
    </source>
</evidence>
<dbReference type="InterPro" id="IPR040919">
    <property type="entry name" value="Asparaginase_C"/>
</dbReference>
<dbReference type="Proteomes" id="UP000839671">
    <property type="component" value="Unassembled WGS sequence"/>
</dbReference>
<dbReference type="PIRSF" id="PIRSF001220">
    <property type="entry name" value="L-ASNase_gatD"/>
    <property type="match status" value="1"/>
</dbReference>
<dbReference type="InterPro" id="IPR020827">
    <property type="entry name" value="Asparaginase/glutaminase_AS1"/>
</dbReference>
<dbReference type="InterPro" id="IPR027474">
    <property type="entry name" value="L-asparaginase_N"/>
</dbReference>
<dbReference type="Gene3D" id="3.40.50.1170">
    <property type="entry name" value="L-asparaginase, N-terminal domain"/>
    <property type="match status" value="1"/>
</dbReference>
<dbReference type="PIRSF" id="PIRSF500176">
    <property type="entry name" value="L_ASNase"/>
    <property type="match status" value="1"/>
</dbReference>
<dbReference type="PRINTS" id="PR00139">
    <property type="entry name" value="ASNGLNASE"/>
</dbReference>
<accession>A0A3T7RTA7</accession>